<feature type="transmembrane region" description="Helical" evidence="6">
    <location>
        <begin position="76"/>
        <end position="96"/>
    </location>
</feature>
<sequence>MPHSRRATALGLLSLTFSTFIALTSELLPVGLIPQIADATRVSQGTAGLTVSVFAVCVAVLAVPLARATDRFPRKWLLVTVILVYALSDVIVAVAPDFAVLLVGRAVGGIGHAVFYSVVTSYASRLVAPNLVGRAMTVAFAGGSLGSILGVPIATGIGLAYDWRTAFVVMALAATALALVIAAVVPTVENAGVATTGTISQRAWWRAGLLAVGAVNTLLFVGQHFAYTYITALLRVAGVTEHDLSPVLFGLGVVSVGGLISSGAFVDTKPRLGALLHMSAIVVALAALGLLLLLGLGLPALVAVAVWNVAFAGVGTFMMTAAIRTGIASPSVAGAFINSTSNVGITIGSASGGVALGLAGPWVLPVVGAAVCAAALVVMVVARQGFPSKPHRELSLNTTGSIRTILPRTKG</sequence>
<feature type="transmembrane region" description="Helical" evidence="6">
    <location>
        <begin position="167"/>
        <end position="188"/>
    </location>
</feature>
<comment type="caution">
    <text evidence="8">The sequence shown here is derived from an EMBL/GenBank/DDBJ whole genome shotgun (WGS) entry which is preliminary data.</text>
</comment>
<accession>A0ABP8VW24</accession>
<feature type="transmembrane region" description="Helical" evidence="6">
    <location>
        <begin position="135"/>
        <end position="161"/>
    </location>
</feature>
<dbReference type="Gene3D" id="1.20.1250.20">
    <property type="entry name" value="MFS general substrate transporter like domains"/>
    <property type="match status" value="1"/>
</dbReference>
<gene>
    <name evidence="8" type="ORF">GCM10025780_14460</name>
</gene>
<evidence type="ECO:0000313" key="8">
    <source>
        <dbReference type="EMBL" id="GAA4671702.1"/>
    </source>
</evidence>
<name>A0ABP8VW24_9MICO</name>
<evidence type="ECO:0000256" key="6">
    <source>
        <dbReference type="SAM" id="Phobius"/>
    </source>
</evidence>
<keyword evidence="2" id="KW-1003">Cell membrane</keyword>
<proteinExistence type="predicted"/>
<dbReference type="InterPro" id="IPR036259">
    <property type="entry name" value="MFS_trans_sf"/>
</dbReference>
<feature type="transmembrane region" description="Helical" evidence="6">
    <location>
        <begin position="335"/>
        <end position="356"/>
    </location>
</feature>
<feature type="transmembrane region" description="Helical" evidence="6">
    <location>
        <begin position="102"/>
        <end position="123"/>
    </location>
</feature>
<dbReference type="PROSITE" id="PS50850">
    <property type="entry name" value="MFS"/>
    <property type="match status" value="1"/>
</dbReference>
<evidence type="ECO:0000256" key="2">
    <source>
        <dbReference type="ARBA" id="ARBA00022475"/>
    </source>
</evidence>
<dbReference type="EMBL" id="BAABLM010000002">
    <property type="protein sequence ID" value="GAA4671702.1"/>
    <property type="molecule type" value="Genomic_DNA"/>
</dbReference>
<dbReference type="InterPro" id="IPR050189">
    <property type="entry name" value="MFS_Efflux_Transporters"/>
</dbReference>
<feature type="domain" description="Major facilitator superfamily (MFS) profile" evidence="7">
    <location>
        <begin position="11"/>
        <end position="386"/>
    </location>
</feature>
<dbReference type="RefSeq" id="WP_345374866.1">
    <property type="nucleotide sequence ID" value="NZ_BAABLM010000002.1"/>
</dbReference>
<feature type="transmembrane region" description="Helical" evidence="6">
    <location>
        <begin position="362"/>
        <end position="382"/>
    </location>
</feature>
<dbReference type="InterPro" id="IPR011701">
    <property type="entry name" value="MFS"/>
</dbReference>
<dbReference type="PANTHER" id="PTHR43124:SF3">
    <property type="entry name" value="CHLORAMPHENICOL EFFLUX PUMP RV0191"/>
    <property type="match status" value="1"/>
</dbReference>
<feature type="transmembrane region" description="Helical" evidence="6">
    <location>
        <begin position="300"/>
        <end position="323"/>
    </location>
</feature>
<comment type="subcellular location">
    <subcellularLocation>
        <location evidence="1">Cell membrane</location>
        <topology evidence="1">Multi-pass membrane protein</topology>
    </subcellularLocation>
</comment>
<dbReference type="Proteomes" id="UP001501295">
    <property type="component" value="Unassembled WGS sequence"/>
</dbReference>
<keyword evidence="5 6" id="KW-0472">Membrane</keyword>
<keyword evidence="9" id="KW-1185">Reference proteome</keyword>
<evidence type="ECO:0000256" key="1">
    <source>
        <dbReference type="ARBA" id="ARBA00004651"/>
    </source>
</evidence>
<keyword evidence="4 6" id="KW-1133">Transmembrane helix</keyword>
<keyword evidence="3 6" id="KW-0812">Transmembrane</keyword>
<dbReference type="PANTHER" id="PTHR43124">
    <property type="entry name" value="PURINE EFFLUX PUMP PBUE"/>
    <property type="match status" value="1"/>
</dbReference>
<feature type="transmembrane region" description="Helical" evidence="6">
    <location>
        <begin position="209"/>
        <end position="227"/>
    </location>
</feature>
<feature type="transmembrane region" description="Helical" evidence="6">
    <location>
        <begin position="273"/>
        <end position="294"/>
    </location>
</feature>
<evidence type="ECO:0000259" key="7">
    <source>
        <dbReference type="PROSITE" id="PS50850"/>
    </source>
</evidence>
<evidence type="ECO:0000256" key="4">
    <source>
        <dbReference type="ARBA" id="ARBA00022989"/>
    </source>
</evidence>
<dbReference type="CDD" id="cd17324">
    <property type="entry name" value="MFS_NepI_like"/>
    <property type="match status" value="1"/>
</dbReference>
<organism evidence="8 9">
    <name type="scientific">Frondihabitans cladoniiphilus</name>
    <dbReference type="NCBI Taxonomy" id="715785"/>
    <lineage>
        <taxon>Bacteria</taxon>
        <taxon>Bacillati</taxon>
        <taxon>Actinomycetota</taxon>
        <taxon>Actinomycetes</taxon>
        <taxon>Micrococcales</taxon>
        <taxon>Microbacteriaceae</taxon>
        <taxon>Frondihabitans</taxon>
    </lineage>
</organism>
<dbReference type="SUPFAM" id="SSF103473">
    <property type="entry name" value="MFS general substrate transporter"/>
    <property type="match status" value="1"/>
</dbReference>
<protein>
    <submittedName>
        <fullName evidence="8">MFS transporter</fullName>
    </submittedName>
</protein>
<dbReference type="Pfam" id="PF07690">
    <property type="entry name" value="MFS_1"/>
    <property type="match status" value="1"/>
</dbReference>
<evidence type="ECO:0000256" key="5">
    <source>
        <dbReference type="ARBA" id="ARBA00023136"/>
    </source>
</evidence>
<feature type="transmembrane region" description="Helical" evidence="6">
    <location>
        <begin position="46"/>
        <end position="64"/>
    </location>
</feature>
<reference evidence="9" key="1">
    <citation type="journal article" date="2019" name="Int. J. Syst. Evol. Microbiol.">
        <title>The Global Catalogue of Microorganisms (GCM) 10K type strain sequencing project: providing services to taxonomists for standard genome sequencing and annotation.</title>
        <authorList>
            <consortium name="The Broad Institute Genomics Platform"/>
            <consortium name="The Broad Institute Genome Sequencing Center for Infectious Disease"/>
            <person name="Wu L."/>
            <person name="Ma J."/>
        </authorList>
    </citation>
    <scope>NUCLEOTIDE SEQUENCE [LARGE SCALE GENOMIC DNA]</scope>
    <source>
        <strain evidence="9">JCM 18956</strain>
    </source>
</reference>
<feature type="transmembrane region" description="Helical" evidence="6">
    <location>
        <begin position="247"/>
        <end position="266"/>
    </location>
</feature>
<evidence type="ECO:0000313" key="9">
    <source>
        <dbReference type="Proteomes" id="UP001501295"/>
    </source>
</evidence>
<dbReference type="InterPro" id="IPR020846">
    <property type="entry name" value="MFS_dom"/>
</dbReference>
<evidence type="ECO:0000256" key="3">
    <source>
        <dbReference type="ARBA" id="ARBA00022692"/>
    </source>
</evidence>